<dbReference type="Gene3D" id="3.40.50.300">
    <property type="entry name" value="P-loop containing nucleotide triphosphate hydrolases"/>
    <property type="match status" value="1"/>
</dbReference>
<proteinExistence type="predicted"/>
<reference evidence="3" key="1">
    <citation type="submission" date="2023-07" db="EMBL/GenBank/DDBJ databases">
        <title>30 novel species of actinomycetes from the DSMZ collection.</title>
        <authorList>
            <person name="Nouioui I."/>
        </authorList>
    </citation>
    <scope>NUCLEOTIDE SEQUENCE [LARGE SCALE GENOMIC DNA]</scope>
    <source>
        <strain evidence="3">DSM 44938</strain>
    </source>
</reference>
<dbReference type="Gene3D" id="1.10.10.10">
    <property type="entry name" value="Winged helix-like DNA-binding domain superfamily/Winged helix DNA-binding domain"/>
    <property type="match status" value="1"/>
</dbReference>
<dbReference type="InterPro" id="IPR019734">
    <property type="entry name" value="TPR_rpt"/>
</dbReference>
<dbReference type="SMART" id="SM00028">
    <property type="entry name" value="TPR"/>
    <property type="match status" value="6"/>
</dbReference>
<dbReference type="PROSITE" id="PS50005">
    <property type="entry name" value="TPR"/>
    <property type="match status" value="1"/>
</dbReference>
<dbReference type="Pfam" id="PF13424">
    <property type="entry name" value="TPR_12"/>
    <property type="match status" value="3"/>
</dbReference>
<dbReference type="InterPro" id="IPR027417">
    <property type="entry name" value="P-loop_NTPase"/>
</dbReference>
<evidence type="ECO:0000313" key="2">
    <source>
        <dbReference type="EMBL" id="MDT0341396.1"/>
    </source>
</evidence>
<comment type="caution">
    <text evidence="2">The sequence shown here is derived from an EMBL/GenBank/DDBJ whole genome shotgun (WGS) entry which is preliminary data.</text>
</comment>
<dbReference type="RefSeq" id="WP_311702516.1">
    <property type="nucleotide sequence ID" value="NZ_JAVREL010000001.1"/>
</dbReference>
<dbReference type="SUPFAM" id="SSF48452">
    <property type="entry name" value="TPR-like"/>
    <property type="match status" value="2"/>
</dbReference>
<dbReference type="InterPro" id="IPR036388">
    <property type="entry name" value="WH-like_DNA-bd_sf"/>
</dbReference>
<sequence length="762" mass="82088">MGRNDQRAHASGNGQVLQVAGDYHAHSPAAQALAGLPAGPGELVGREERAAQLLALLNPAGDGGPVTAVRGFGGIGKTALALHTAHEAVRRGWFAGGALFVALRGYDPAGPVGAEAAVAALLSALGVPEQDRPPTPEEQLTLYRSELARRTEPVLIVADDAATAAQIQPLVPAGGDHRLLVTSRHTLVAPGFAPRLIDLAELTPDAAAALIAGVLRRARPGDERPRRERAALARVGEHCGHLPLALHIVAALLTADPGLRIADAADDLADARARLERLRHTAVDGSSIAVRATFDLSYQRLPAEQQRLFRLITVNPGPQVSTEAAAAIAELDPRETRTLLAALAEACLIAEQPTGSGCWRMHDLIRLYATEQGEAAAEEDRREDAVDRLLDHYLTRTDAADDHLRVLYGQPTPPEFPDRAAAVAWLERERASLVGAVALAAEAGRHSVAIGLAHCLRIFLNRHRHLADALAVCRCAVTAAQTVGDRDQEAGALNILGLSLWATREFDEAIDAFNSTLTIYRELGDRNGEGQALNNLGLALIETGQYEKAIAAFREDLTICREFNDRRGEGQTLNNLGNALRVTGRHEEAIAAFREDLTICREFNDRHGEGQALNNLGLALSVTGRHEEAIAAFREDLTICREFNDRHGEGQTLNNLGNALLHAGQHKESVATLRQALAICRELGERYLEAKALGNLALTLSQMSRTNEALTYAEQAAALLAALGEHEEEADLRHYADLLRAQPPSRWARLRRALTRRRTPAQ</sequence>
<dbReference type="PRINTS" id="PR00364">
    <property type="entry name" value="DISEASERSIST"/>
</dbReference>
<accession>A0ABU2MIJ0</accession>
<name>A0ABU2MIJ0_9ACTN</name>
<keyword evidence="3" id="KW-1185">Reference proteome</keyword>
<protein>
    <submittedName>
        <fullName evidence="2">Tetratricopeptide repeat protein</fullName>
    </submittedName>
</protein>
<dbReference type="PANTHER" id="PTHR47691">
    <property type="entry name" value="REGULATOR-RELATED"/>
    <property type="match status" value="1"/>
</dbReference>
<evidence type="ECO:0000256" key="1">
    <source>
        <dbReference type="PROSITE-ProRule" id="PRU00339"/>
    </source>
</evidence>
<dbReference type="PANTHER" id="PTHR47691:SF3">
    <property type="entry name" value="HTH-TYPE TRANSCRIPTIONAL REGULATOR RV0890C-RELATED"/>
    <property type="match status" value="1"/>
</dbReference>
<dbReference type="SUPFAM" id="SSF52540">
    <property type="entry name" value="P-loop containing nucleoside triphosphate hydrolases"/>
    <property type="match status" value="1"/>
</dbReference>
<organism evidence="2 3">
    <name type="scientific">Streptomyces litchfieldiae</name>
    <dbReference type="NCBI Taxonomy" id="3075543"/>
    <lineage>
        <taxon>Bacteria</taxon>
        <taxon>Bacillati</taxon>
        <taxon>Actinomycetota</taxon>
        <taxon>Actinomycetes</taxon>
        <taxon>Kitasatosporales</taxon>
        <taxon>Streptomycetaceae</taxon>
        <taxon>Streptomyces</taxon>
    </lineage>
</organism>
<gene>
    <name evidence="2" type="ORF">RM590_01820</name>
</gene>
<feature type="repeat" description="TPR" evidence="1">
    <location>
        <begin position="530"/>
        <end position="563"/>
    </location>
</feature>
<evidence type="ECO:0000313" key="3">
    <source>
        <dbReference type="Proteomes" id="UP001183246"/>
    </source>
</evidence>
<dbReference type="InterPro" id="IPR011990">
    <property type="entry name" value="TPR-like_helical_dom_sf"/>
</dbReference>
<dbReference type="Proteomes" id="UP001183246">
    <property type="component" value="Unassembled WGS sequence"/>
</dbReference>
<dbReference type="Gene3D" id="1.25.40.10">
    <property type="entry name" value="Tetratricopeptide repeat domain"/>
    <property type="match status" value="1"/>
</dbReference>
<keyword evidence="1" id="KW-0802">TPR repeat</keyword>
<dbReference type="EMBL" id="JAVREL010000001">
    <property type="protein sequence ID" value="MDT0341396.1"/>
    <property type="molecule type" value="Genomic_DNA"/>
</dbReference>